<dbReference type="InterPro" id="IPR005150">
    <property type="entry name" value="Cellulose_synth"/>
</dbReference>
<dbReference type="AlphaFoldDB" id="A0A816Q3F1"/>
<evidence type="ECO:0000256" key="7">
    <source>
        <dbReference type="ARBA" id="ARBA00023316"/>
    </source>
</evidence>
<reference evidence="9" key="1">
    <citation type="submission" date="2021-01" db="EMBL/GenBank/DDBJ databases">
        <authorList>
            <consortium name="Genoscope - CEA"/>
            <person name="William W."/>
        </authorList>
    </citation>
    <scope>NUCLEOTIDE SEQUENCE</scope>
</reference>
<protein>
    <submittedName>
        <fullName evidence="9">(rape) hypothetical protein</fullName>
    </submittedName>
</protein>
<evidence type="ECO:0000256" key="5">
    <source>
        <dbReference type="ARBA" id="ARBA00022989"/>
    </source>
</evidence>
<dbReference type="GO" id="GO:0030244">
    <property type="term" value="P:cellulose biosynthetic process"/>
    <property type="evidence" value="ECO:0007669"/>
    <property type="project" value="InterPro"/>
</dbReference>
<dbReference type="GO" id="GO:0016020">
    <property type="term" value="C:membrane"/>
    <property type="evidence" value="ECO:0007669"/>
    <property type="project" value="InterPro"/>
</dbReference>
<evidence type="ECO:0000256" key="4">
    <source>
        <dbReference type="ARBA" id="ARBA00022692"/>
    </source>
</evidence>
<keyword evidence="5 8" id="KW-1133">Transmembrane helix</keyword>
<name>A0A816Q3F1_BRANA</name>
<dbReference type="GO" id="GO:0012505">
    <property type="term" value="C:endomembrane system"/>
    <property type="evidence" value="ECO:0007669"/>
    <property type="project" value="UniProtKB-SubCell"/>
</dbReference>
<dbReference type="EMBL" id="HG994370">
    <property type="protein sequence ID" value="CAF2056227.1"/>
    <property type="molecule type" value="Genomic_DNA"/>
</dbReference>
<dbReference type="PANTHER" id="PTHR13301">
    <property type="entry name" value="X-BOX TRANSCRIPTION FACTOR-RELATED"/>
    <property type="match status" value="1"/>
</dbReference>
<gene>
    <name evidence="9" type="ORF">DARMORV10_C06P10750.1</name>
</gene>
<proteinExistence type="predicted"/>
<dbReference type="GO" id="GO:0016760">
    <property type="term" value="F:cellulose synthase (UDP-forming) activity"/>
    <property type="evidence" value="ECO:0007669"/>
    <property type="project" value="InterPro"/>
</dbReference>
<comment type="subcellular location">
    <subcellularLocation>
        <location evidence="1">Endomembrane system</location>
    </subcellularLocation>
</comment>
<keyword evidence="3" id="KW-0808">Transferase</keyword>
<accession>A0A816Q3F1</accession>
<organism evidence="9">
    <name type="scientific">Brassica napus</name>
    <name type="common">Rape</name>
    <dbReference type="NCBI Taxonomy" id="3708"/>
    <lineage>
        <taxon>Eukaryota</taxon>
        <taxon>Viridiplantae</taxon>
        <taxon>Streptophyta</taxon>
        <taxon>Embryophyta</taxon>
        <taxon>Tracheophyta</taxon>
        <taxon>Spermatophyta</taxon>
        <taxon>Magnoliopsida</taxon>
        <taxon>eudicotyledons</taxon>
        <taxon>Gunneridae</taxon>
        <taxon>Pentapetalae</taxon>
        <taxon>rosids</taxon>
        <taxon>malvids</taxon>
        <taxon>Brassicales</taxon>
        <taxon>Brassicaceae</taxon>
        <taxon>Brassiceae</taxon>
        <taxon>Brassica</taxon>
    </lineage>
</organism>
<feature type="transmembrane region" description="Helical" evidence="8">
    <location>
        <begin position="207"/>
        <end position="230"/>
    </location>
</feature>
<dbReference type="Pfam" id="PF03552">
    <property type="entry name" value="Cellulose_synt"/>
    <property type="match status" value="2"/>
</dbReference>
<evidence type="ECO:0000256" key="2">
    <source>
        <dbReference type="ARBA" id="ARBA00022676"/>
    </source>
</evidence>
<keyword evidence="7" id="KW-0961">Cell wall biogenesis/degradation</keyword>
<evidence type="ECO:0000256" key="3">
    <source>
        <dbReference type="ARBA" id="ARBA00022679"/>
    </source>
</evidence>
<sequence length="235" mass="26487">MGFVFMSLAVTGVFEKISGGRFILNLDWDMYSNNSKSARDALCILLDEKEGKDIAFVQFPQFYDNLTRNGSMMSVVAHVRWSSMDWMERADRFTLGLAAFTEEMSSVEKKYGEEESEDILEPEMIKALASCTHEKSKTEFFVCFNGQMGVKYGCPVEDIITGLSIQCRGWKSAYLTPKKKAFLGVAPTNLHQMLGQQRRDGQRVSSWWFILFGYVAAAANAYSLAVFLWCGGTSK</sequence>
<evidence type="ECO:0000256" key="1">
    <source>
        <dbReference type="ARBA" id="ARBA00004308"/>
    </source>
</evidence>
<keyword evidence="2" id="KW-0328">Glycosyltransferase</keyword>
<keyword evidence="4 8" id="KW-0812">Transmembrane</keyword>
<dbReference type="GO" id="GO:0071555">
    <property type="term" value="P:cell wall organization"/>
    <property type="evidence" value="ECO:0007669"/>
    <property type="project" value="UniProtKB-KW"/>
</dbReference>
<evidence type="ECO:0000256" key="8">
    <source>
        <dbReference type="SAM" id="Phobius"/>
    </source>
</evidence>
<dbReference type="Proteomes" id="UP001295469">
    <property type="component" value="Chromosome C06"/>
</dbReference>
<evidence type="ECO:0000313" key="9">
    <source>
        <dbReference type="EMBL" id="CAF2056227.1"/>
    </source>
</evidence>
<keyword evidence="6 8" id="KW-0472">Membrane</keyword>
<evidence type="ECO:0000256" key="6">
    <source>
        <dbReference type="ARBA" id="ARBA00023136"/>
    </source>
</evidence>